<keyword evidence="2" id="KW-1185">Reference proteome</keyword>
<comment type="caution">
    <text evidence="1">The sequence shown here is derived from an EMBL/GenBank/DDBJ whole genome shotgun (WGS) entry which is preliminary data.</text>
</comment>
<name>A0A371E0Q5_MUCPR</name>
<dbReference type="OrthoDB" id="114564at2759"/>
<reference evidence="1" key="1">
    <citation type="submission" date="2018-05" db="EMBL/GenBank/DDBJ databases">
        <title>Draft genome of Mucuna pruriens seed.</title>
        <authorList>
            <person name="Nnadi N.E."/>
            <person name="Vos R."/>
            <person name="Hasami M.H."/>
            <person name="Devisetty U.K."/>
            <person name="Aguiy J.C."/>
        </authorList>
    </citation>
    <scope>NUCLEOTIDE SEQUENCE [LARGE SCALE GENOMIC DNA]</scope>
    <source>
        <strain evidence="1">JCA_2017</strain>
    </source>
</reference>
<organism evidence="1 2">
    <name type="scientific">Mucuna pruriens</name>
    <name type="common">Velvet bean</name>
    <name type="synonym">Dolichos pruriens</name>
    <dbReference type="NCBI Taxonomy" id="157652"/>
    <lineage>
        <taxon>Eukaryota</taxon>
        <taxon>Viridiplantae</taxon>
        <taxon>Streptophyta</taxon>
        <taxon>Embryophyta</taxon>
        <taxon>Tracheophyta</taxon>
        <taxon>Spermatophyta</taxon>
        <taxon>Magnoliopsida</taxon>
        <taxon>eudicotyledons</taxon>
        <taxon>Gunneridae</taxon>
        <taxon>Pentapetalae</taxon>
        <taxon>rosids</taxon>
        <taxon>fabids</taxon>
        <taxon>Fabales</taxon>
        <taxon>Fabaceae</taxon>
        <taxon>Papilionoideae</taxon>
        <taxon>50 kb inversion clade</taxon>
        <taxon>NPAAA clade</taxon>
        <taxon>indigoferoid/millettioid clade</taxon>
        <taxon>Phaseoleae</taxon>
        <taxon>Mucuna</taxon>
    </lineage>
</organism>
<feature type="non-terminal residue" evidence="1">
    <location>
        <position position="1"/>
    </location>
</feature>
<dbReference type="Proteomes" id="UP000257109">
    <property type="component" value="Unassembled WGS sequence"/>
</dbReference>
<dbReference type="EMBL" id="QJKJ01017575">
    <property type="protein sequence ID" value="RDX58362.1"/>
    <property type="molecule type" value="Genomic_DNA"/>
</dbReference>
<sequence length="64" mass="7264">MFLGENLATLRSKKQNVLAQSSVEAEFQSMPQGYKYEAPTRLFFGNKSTISIVHNSVQDDKRNI</sequence>
<accession>A0A371E0Q5</accession>
<dbReference type="AlphaFoldDB" id="A0A371E0Q5"/>
<evidence type="ECO:0000313" key="2">
    <source>
        <dbReference type="Proteomes" id="UP000257109"/>
    </source>
</evidence>
<protein>
    <submittedName>
        <fullName evidence="1">Uncharacterized protein</fullName>
    </submittedName>
</protein>
<proteinExistence type="predicted"/>
<evidence type="ECO:0000313" key="1">
    <source>
        <dbReference type="EMBL" id="RDX58362.1"/>
    </source>
</evidence>
<gene>
    <name evidence="1" type="ORF">CR513_62332</name>
</gene>